<dbReference type="RefSeq" id="WP_095654933.1">
    <property type="nucleotide sequence ID" value="NZ_NPOA01000004.1"/>
</dbReference>
<dbReference type="Proteomes" id="UP000218887">
    <property type="component" value="Unassembled WGS sequence"/>
</dbReference>
<evidence type="ECO:0000313" key="2">
    <source>
        <dbReference type="Proteomes" id="UP000218887"/>
    </source>
</evidence>
<protein>
    <submittedName>
        <fullName evidence="1">Uncharacterized protein</fullName>
    </submittedName>
</protein>
<sequence length="160" mass="18899">MKQIQTIEINLENLETIIIHRQHVGYFELNNITRNLRRKTLKDVSENFIVLEVFMQISSEANTMDSYVEDDYSLKPFERIVSHSDITYFVINYDDGSQEELHLHWHGKNDSANDAQSSVINEATGDLYLAISQTEPVQTYFKEEIEDKRKLRLWKELKED</sequence>
<gene>
    <name evidence="1" type="ORF">CIL05_07625</name>
</gene>
<proteinExistence type="predicted"/>
<organism evidence="1 2">
    <name type="scientific">Virgibacillus profundi</name>
    <dbReference type="NCBI Taxonomy" id="2024555"/>
    <lineage>
        <taxon>Bacteria</taxon>
        <taxon>Bacillati</taxon>
        <taxon>Bacillota</taxon>
        <taxon>Bacilli</taxon>
        <taxon>Bacillales</taxon>
        <taxon>Bacillaceae</taxon>
        <taxon>Virgibacillus</taxon>
    </lineage>
</organism>
<name>A0A2A2IE94_9BACI</name>
<evidence type="ECO:0000313" key="1">
    <source>
        <dbReference type="EMBL" id="PAV30331.1"/>
    </source>
</evidence>
<dbReference type="AlphaFoldDB" id="A0A2A2IE94"/>
<dbReference type="EMBL" id="NPOA01000004">
    <property type="protein sequence ID" value="PAV30331.1"/>
    <property type="molecule type" value="Genomic_DNA"/>
</dbReference>
<reference evidence="1 2" key="1">
    <citation type="submission" date="2017-08" db="EMBL/GenBank/DDBJ databases">
        <title>Virgibacillus indicus sp. nov. and Virgibacillus profoundi sp. nov, two moderately halophilic bacteria isolated from marine sediment by using the Microfluidic Streak Plate.</title>
        <authorList>
            <person name="Xu B."/>
            <person name="Hu B."/>
            <person name="Wang J."/>
            <person name="Zhu Y."/>
            <person name="Huang L."/>
            <person name="Du W."/>
            <person name="Huang Y."/>
        </authorList>
    </citation>
    <scope>NUCLEOTIDE SEQUENCE [LARGE SCALE GENOMIC DNA]</scope>
    <source>
        <strain evidence="1 2">IO3-P3-H5</strain>
    </source>
</reference>
<accession>A0A2A2IE94</accession>
<keyword evidence="2" id="KW-1185">Reference proteome</keyword>
<comment type="caution">
    <text evidence="1">The sequence shown here is derived from an EMBL/GenBank/DDBJ whole genome shotgun (WGS) entry which is preliminary data.</text>
</comment>